<dbReference type="AlphaFoldDB" id="A0A5N4DW19"/>
<protein>
    <submittedName>
        <fullName evidence="1">Uncharacterized protein</fullName>
    </submittedName>
</protein>
<dbReference type="EMBL" id="JWIN03000008">
    <property type="protein sequence ID" value="KAB1275315.1"/>
    <property type="molecule type" value="Genomic_DNA"/>
</dbReference>
<evidence type="ECO:0000313" key="2">
    <source>
        <dbReference type="Proteomes" id="UP000299084"/>
    </source>
</evidence>
<organism evidence="1 2">
    <name type="scientific">Camelus dromedarius</name>
    <name type="common">Dromedary</name>
    <name type="synonym">Arabian camel</name>
    <dbReference type="NCBI Taxonomy" id="9838"/>
    <lineage>
        <taxon>Eukaryota</taxon>
        <taxon>Metazoa</taxon>
        <taxon>Chordata</taxon>
        <taxon>Craniata</taxon>
        <taxon>Vertebrata</taxon>
        <taxon>Euteleostomi</taxon>
        <taxon>Mammalia</taxon>
        <taxon>Eutheria</taxon>
        <taxon>Laurasiatheria</taxon>
        <taxon>Artiodactyla</taxon>
        <taxon>Tylopoda</taxon>
        <taxon>Camelidae</taxon>
        <taxon>Camelus</taxon>
    </lineage>
</organism>
<accession>A0A5N4DW19</accession>
<comment type="caution">
    <text evidence="1">The sequence shown here is derived from an EMBL/GenBank/DDBJ whole genome shotgun (WGS) entry which is preliminary data.</text>
</comment>
<gene>
    <name evidence="1" type="ORF">Cadr_000010564</name>
</gene>
<sequence>MPTPPLTQSRQLSHRREAASLEEGGHCRGRVASLPLGFCGWLLPCWSMGPALPHSHFQEKFELVASLPRTRGFHTRRITLLSSQVLCLQLCSCTAATLLAGAARQSSGRGRKHTGQSQALPHSLSILHVHRVRSRAVPSLKVPRPCSPCPLNTLSVKEGLPVSSHFLAAQFDAPQPCHPPAPLTLLTRRPKTPPRGSWGQSHSHYRWLSSSKTPDWLRTRFSSWAHQQQVWDVLVGGEAGRIAELLNLRALVSSVLFPVSQGLATVF</sequence>
<reference evidence="1 2" key="1">
    <citation type="journal article" date="2019" name="Mol. Ecol. Resour.">
        <title>Improving Illumina assemblies with Hi-C and long reads: an example with the North African dromedary.</title>
        <authorList>
            <person name="Elbers J.P."/>
            <person name="Rogers M.F."/>
            <person name="Perelman P.L."/>
            <person name="Proskuryakova A.A."/>
            <person name="Serdyukova N.A."/>
            <person name="Johnson W.E."/>
            <person name="Horin P."/>
            <person name="Corander J."/>
            <person name="Murphy D."/>
            <person name="Burger P.A."/>
        </authorList>
    </citation>
    <scope>NUCLEOTIDE SEQUENCE [LARGE SCALE GENOMIC DNA]</scope>
    <source>
        <strain evidence="1">Drom800</strain>
        <tissue evidence="1">Blood</tissue>
    </source>
</reference>
<name>A0A5N4DW19_CAMDR</name>
<dbReference type="Proteomes" id="UP000299084">
    <property type="component" value="Unassembled WGS sequence"/>
</dbReference>
<proteinExistence type="predicted"/>
<keyword evidence="2" id="KW-1185">Reference proteome</keyword>
<evidence type="ECO:0000313" key="1">
    <source>
        <dbReference type="EMBL" id="KAB1275315.1"/>
    </source>
</evidence>